<feature type="transmembrane region" description="Helical" evidence="6">
    <location>
        <begin position="219"/>
        <end position="245"/>
    </location>
</feature>
<dbReference type="AlphaFoldDB" id="A0A9X7W2W4"/>
<keyword evidence="4 6" id="KW-1133">Transmembrane helix</keyword>
<feature type="transmembrane region" description="Helical" evidence="6">
    <location>
        <begin position="156"/>
        <end position="179"/>
    </location>
</feature>
<organism evidence="8 9">
    <name type="scientific">Alicyclobacillus mengziensis</name>
    <dbReference type="NCBI Taxonomy" id="2931921"/>
    <lineage>
        <taxon>Bacteria</taxon>
        <taxon>Bacillati</taxon>
        <taxon>Bacillota</taxon>
        <taxon>Bacilli</taxon>
        <taxon>Bacillales</taxon>
        <taxon>Alicyclobacillaceae</taxon>
        <taxon>Alicyclobacillus</taxon>
    </lineage>
</organism>
<protein>
    <submittedName>
        <fullName evidence="8">EamA family transporter</fullName>
    </submittedName>
</protein>
<feature type="transmembrane region" description="Helical" evidence="6">
    <location>
        <begin position="67"/>
        <end position="89"/>
    </location>
</feature>
<keyword evidence="3 6" id="KW-0812">Transmembrane</keyword>
<dbReference type="InterPro" id="IPR050638">
    <property type="entry name" value="AA-Vitamin_Transporters"/>
</dbReference>
<dbReference type="EMBL" id="CP071182">
    <property type="protein sequence ID" value="QSO48278.1"/>
    <property type="molecule type" value="Genomic_DNA"/>
</dbReference>
<dbReference type="Pfam" id="PF00892">
    <property type="entry name" value="EamA"/>
    <property type="match status" value="2"/>
</dbReference>
<dbReference type="PANTHER" id="PTHR32322">
    <property type="entry name" value="INNER MEMBRANE TRANSPORTER"/>
    <property type="match status" value="1"/>
</dbReference>
<evidence type="ECO:0000259" key="7">
    <source>
        <dbReference type="Pfam" id="PF00892"/>
    </source>
</evidence>
<dbReference type="RefSeq" id="WP_206657613.1">
    <property type="nucleotide sequence ID" value="NZ_CP071182.1"/>
</dbReference>
<feature type="transmembrane region" description="Helical" evidence="6">
    <location>
        <begin position="6"/>
        <end position="22"/>
    </location>
</feature>
<evidence type="ECO:0000256" key="3">
    <source>
        <dbReference type="ARBA" id="ARBA00022692"/>
    </source>
</evidence>
<gene>
    <name evidence="8" type="ORF">JZ786_04590</name>
</gene>
<evidence type="ECO:0000313" key="9">
    <source>
        <dbReference type="Proteomes" id="UP000663505"/>
    </source>
</evidence>
<feature type="transmembrane region" description="Helical" evidence="6">
    <location>
        <begin position="34"/>
        <end position="52"/>
    </location>
</feature>
<comment type="similarity">
    <text evidence="2">Belongs to the EamA transporter family.</text>
</comment>
<keyword evidence="5 6" id="KW-0472">Membrane</keyword>
<evidence type="ECO:0000256" key="4">
    <source>
        <dbReference type="ARBA" id="ARBA00022989"/>
    </source>
</evidence>
<feature type="transmembrane region" description="Helical" evidence="6">
    <location>
        <begin position="281"/>
        <end position="300"/>
    </location>
</feature>
<feature type="transmembrane region" description="Helical" evidence="6">
    <location>
        <begin position="251"/>
        <end position="274"/>
    </location>
</feature>
<keyword evidence="9" id="KW-1185">Reference proteome</keyword>
<dbReference type="KEGG" id="afx:JZ786_04590"/>
<dbReference type="Proteomes" id="UP000663505">
    <property type="component" value="Chromosome"/>
</dbReference>
<feature type="transmembrane region" description="Helical" evidence="6">
    <location>
        <begin position="101"/>
        <end position="120"/>
    </location>
</feature>
<dbReference type="GO" id="GO:0016020">
    <property type="term" value="C:membrane"/>
    <property type="evidence" value="ECO:0007669"/>
    <property type="project" value="UniProtKB-SubCell"/>
</dbReference>
<proteinExistence type="inferred from homology"/>
<evidence type="ECO:0000256" key="1">
    <source>
        <dbReference type="ARBA" id="ARBA00004127"/>
    </source>
</evidence>
<dbReference type="PANTHER" id="PTHR32322:SF2">
    <property type="entry name" value="EAMA DOMAIN-CONTAINING PROTEIN"/>
    <property type="match status" value="1"/>
</dbReference>
<evidence type="ECO:0000256" key="6">
    <source>
        <dbReference type="SAM" id="Phobius"/>
    </source>
</evidence>
<evidence type="ECO:0000256" key="2">
    <source>
        <dbReference type="ARBA" id="ARBA00007362"/>
    </source>
</evidence>
<feature type="transmembrane region" description="Helical" evidence="6">
    <location>
        <begin position="126"/>
        <end position="144"/>
    </location>
</feature>
<evidence type="ECO:0000313" key="8">
    <source>
        <dbReference type="EMBL" id="QSO48278.1"/>
    </source>
</evidence>
<feature type="transmembrane region" description="Helical" evidence="6">
    <location>
        <begin position="191"/>
        <end position="212"/>
    </location>
</feature>
<comment type="subcellular location">
    <subcellularLocation>
        <location evidence="1">Endomembrane system</location>
        <topology evidence="1">Multi-pass membrane protein</topology>
    </subcellularLocation>
</comment>
<sequence length="301" mass="32571">MPGEVTALLAAMSYAVSNLLVRKGQKDTHPADNGLFPILVITGFILLSYLLIDYVRDPSPMIRSNRWLQGVEFCALSGLIATLLGRLALYRAIAKIGATRGSIVAAMSPLITLGIAITVLQERLNMRDVTGIVMLLSGVLLLLMERKLFPTRFSPGLFVQNGIWLALWATLFQGVGYAFRKIGMQGQIEPAFAGVIDTFAALMAYILILAFLGKLKSYLSYYLTHINLYIISAGFMMATAVFLFFEAVSDVPVSTVSVIMGSQPVIVALLAGIFMNSLERLTWVTAVSAGLVSVGVILLGI</sequence>
<accession>A0A9X7W2W4</accession>
<dbReference type="SUPFAM" id="SSF103481">
    <property type="entry name" value="Multidrug resistance efflux transporter EmrE"/>
    <property type="match status" value="2"/>
</dbReference>
<feature type="domain" description="EamA" evidence="7">
    <location>
        <begin position="2"/>
        <end position="143"/>
    </location>
</feature>
<evidence type="ECO:0000256" key="5">
    <source>
        <dbReference type="ARBA" id="ARBA00023136"/>
    </source>
</evidence>
<dbReference type="InterPro" id="IPR037185">
    <property type="entry name" value="EmrE-like"/>
</dbReference>
<reference evidence="8 9" key="1">
    <citation type="submission" date="2021-02" db="EMBL/GenBank/DDBJ databases">
        <title>Alicyclobacillus curvatus sp. nov. and Alicyclobacillus mengziensis sp. nov., two acidophilic bacteria isolated from acid mine drainage.</title>
        <authorList>
            <person name="Huang Y."/>
        </authorList>
    </citation>
    <scope>NUCLEOTIDE SEQUENCE [LARGE SCALE GENOMIC DNA]</scope>
    <source>
        <strain evidence="8 9">S30H14</strain>
    </source>
</reference>
<feature type="domain" description="EamA" evidence="7">
    <location>
        <begin position="161"/>
        <end position="299"/>
    </location>
</feature>
<dbReference type="InterPro" id="IPR000620">
    <property type="entry name" value="EamA_dom"/>
</dbReference>
<name>A0A9X7W2W4_9BACL</name>